<feature type="transmembrane region" description="Helical" evidence="2">
    <location>
        <begin position="47"/>
        <end position="66"/>
    </location>
</feature>
<dbReference type="AlphaFoldDB" id="A0A432WTM9"/>
<keyword evidence="3" id="KW-0732">Signal</keyword>
<sequence length="107" mass="10339">MKKLTIAMVAALGLATAPVMAQGNTTPAPTAGAGGVNGLVKAIGELGPGVLAAGAVTVIAAVSVIAKSPVDPMDKDDDDRPPTTTTTVTPPPPTTTTTTTTTTTNGG</sequence>
<feature type="compositionally biased region" description="Low complexity" evidence="1">
    <location>
        <begin position="95"/>
        <end position="107"/>
    </location>
</feature>
<evidence type="ECO:0000256" key="1">
    <source>
        <dbReference type="SAM" id="MobiDB-lite"/>
    </source>
</evidence>
<keyword evidence="2" id="KW-0812">Transmembrane</keyword>
<keyword evidence="2" id="KW-1133">Transmembrane helix</keyword>
<dbReference type="RefSeq" id="WP_126758216.1">
    <property type="nucleotide sequence ID" value="NZ_PIPQ01000013.1"/>
</dbReference>
<evidence type="ECO:0000313" key="5">
    <source>
        <dbReference type="Proteomes" id="UP000286976"/>
    </source>
</evidence>
<name>A0A432WTM9_9GAMM</name>
<evidence type="ECO:0000313" key="4">
    <source>
        <dbReference type="EMBL" id="RUO37119.1"/>
    </source>
</evidence>
<keyword evidence="2" id="KW-0472">Membrane</keyword>
<feature type="chain" id="PRO_5019011254" evidence="3">
    <location>
        <begin position="22"/>
        <end position="107"/>
    </location>
</feature>
<proteinExistence type="predicted"/>
<keyword evidence="5" id="KW-1185">Reference proteome</keyword>
<reference evidence="4 5" key="1">
    <citation type="journal article" date="2011" name="Front. Microbiol.">
        <title>Genomic signatures of strain selection and enhancement in Bacillus atrophaeus var. globigii, a historical biowarfare simulant.</title>
        <authorList>
            <person name="Gibbons H.S."/>
            <person name="Broomall S.M."/>
            <person name="McNew L.A."/>
            <person name="Daligault H."/>
            <person name="Chapman C."/>
            <person name="Bruce D."/>
            <person name="Karavis M."/>
            <person name="Krepps M."/>
            <person name="McGregor P.A."/>
            <person name="Hong C."/>
            <person name="Park K.H."/>
            <person name="Akmal A."/>
            <person name="Feldman A."/>
            <person name="Lin J.S."/>
            <person name="Chang W.E."/>
            <person name="Higgs B.W."/>
            <person name="Demirev P."/>
            <person name="Lindquist J."/>
            <person name="Liem A."/>
            <person name="Fochler E."/>
            <person name="Read T.D."/>
            <person name="Tapia R."/>
            <person name="Johnson S."/>
            <person name="Bishop-Lilly K.A."/>
            <person name="Detter C."/>
            <person name="Han C."/>
            <person name="Sozhamannan S."/>
            <person name="Rosenzweig C.N."/>
            <person name="Skowronski E.W."/>
        </authorList>
    </citation>
    <scope>NUCLEOTIDE SEQUENCE [LARGE SCALE GENOMIC DNA]</scope>
    <source>
        <strain evidence="4 5">AIT1</strain>
    </source>
</reference>
<feature type="region of interest" description="Disordered" evidence="1">
    <location>
        <begin position="68"/>
        <end position="107"/>
    </location>
</feature>
<protein>
    <submittedName>
        <fullName evidence="4">Uncharacterized protein</fullName>
    </submittedName>
</protein>
<comment type="caution">
    <text evidence="4">The sequence shown here is derived from an EMBL/GenBank/DDBJ whole genome shotgun (WGS) entry which is preliminary data.</text>
</comment>
<dbReference type="EMBL" id="PIPQ01000013">
    <property type="protein sequence ID" value="RUO37119.1"/>
    <property type="molecule type" value="Genomic_DNA"/>
</dbReference>
<feature type="signal peptide" evidence="3">
    <location>
        <begin position="1"/>
        <end position="21"/>
    </location>
</feature>
<accession>A0A432WTM9</accession>
<evidence type="ECO:0000256" key="2">
    <source>
        <dbReference type="SAM" id="Phobius"/>
    </source>
</evidence>
<dbReference type="Proteomes" id="UP000286976">
    <property type="component" value="Unassembled WGS sequence"/>
</dbReference>
<evidence type="ECO:0000256" key="3">
    <source>
        <dbReference type="SAM" id="SignalP"/>
    </source>
</evidence>
<organism evidence="4 5">
    <name type="scientific">Aliidiomarina taiwanensis</name>
    <dbReference type="NCBI Taxonomy" id="946228"/>
    <lineage>
        <taxon>Bacteria</taxon>
        <taxon>Pseudomonadati</taxon>
        <taxon>Pseudomonadota</taxon>
        <taxon>Gammaproteobacteria</taxon>
        <taxon>Alteromonadales</taxon>
        <taxon>Idiomarinaceae</taxon>
        <taxon>Aliidiomarina</taxon>
    </lineage>
</organism>
<gene>
    <name evidence="4" type="ORF">CWE15_11455</name>
</gene>